<sequence>MIRIAIIGYGKIARDQHVPAMTKHGGYDLKAVVTTSGGGPDGVPVFASTEDMLAAMRGQIDAVAISTPPAPRYAIARQCLAAGLDMLLEKPPATTLGQIEELRDECAAAGRVLFTTWHSQYAAAVDQARDLLKDKRIASMRICWHEDVNKYHPGQDWVWGAGGFGVFDPGINALSIAVKIVPSRLILDDALLRIPANREQPIVARLKLSSPVADGPIEATFDWCPATEDEWTITVQPVDGPELVLRHGGSEIAVGGEVREPTGPGEYPGIYAEFAKLVAERRSHVDFQPLRIVADAFMTAKREAAPAFNWRT</sequence>
<dbReference type="SUPFAM" id="SSF51735">
    <property type="entry name" value="NAD(P)-binding Rossmann-fold domains"/>
    <property type="match status" value="1"/>
</dbReference>
<dbReference type="Gene3D" id="3.30.360.10">
    <property type="entry name" value="Dihydrodipicolinate Reductase, domain 2"/>
    <property type="match status" value="1"/>
</dbReference>
<organism evidence="2 3">
    <name type="scientific">Sphingomonas tabacisoli</name>
    <dbReference type="NCBI Taxonomy" id="2249466"/>
    <lineage>
        <taxon>Bacteria</taxon>
        <taxon>Pseudomonadati</taxon>
        <taxon>Pseudomonadota</taxon>
        <taxon>Alphaproteobacteria</taxon>
        <taxon>Sphingomonadales</taxon>
        <taxon>Sphingomonadaceae</taxon>
        <taxon>Sphingomonas</taxon>
    </lineage>
</organism>
<dbReference type="RefSeq" id="WP_380888939.1">
    <property type="nucleotide sequence ID" value="NZ_JBHUDY010000001.1"/>
</dbReference>
<accession>A0ABW4I4W8</accession>
<dbReference type="EMBL" id="JBHUDY010000001">
    <property type="protein sequence ID" value="MFD1612200.1"/>
    <property type="molecule type" value="Genomic_DNA"/>
</dbReference>
<evidence type="ECO:0000313" key="3">
    <source>
        <dbReference type="Proteomes" id="UP001597115"/>
    </source>
</evidence>
<dbReference type="Gene3D" id="3.40.50.720">
    <property type="entry name" value="NAD(P)-binding Rossmann-like Domain"/>
    <property type="match status" value="1"/>
</dbReference>
<gene>
    <name evidence="2" type="ORF">ACFSCW_10340</name>
</gene>
<name>A0ABW4I4W8_9SPHN</name>
<dbReference type="InterPro" id="IPR000683">
    <property type="entry name" value="Gfo/Idh/MocA-like_OxRdtase_N"/>
</dbReference>
<evidence type="ECO:0000313" key="2">
    <source>
        <dbReference type="EMBL" id="MFD1612200.1"/>
    </source>
</evidence>
<evidence type="ECO:0000259" key="1">
    <source>
        <dbReference type="Pfam" id="PF01408"/>
    </source>
</evidence>
<dbReference type="PANTHER" id="PTHR43377:SF1">
    <property type="entry name" value="BILIVERDIN REDUCTASE A"/>
    <property type="match status" value="1"/>
</dbReference>
<reference evidence="3" key="1">
    <citation type="journal article" date="2019" name="Int. J. Syst. Evol. Microbiol.">
        <title>The Global Catalogue of Microorganisms (GCM) 10K type strain sequencing project: providing services to taxonomists for standard genome sequencing and annotation.</title>
        <authorList>
            <consortium name="The Broad Institute Genomics Platform"/>
            <consortium name="The Broad Institute Genome Sequencing Center for Infectious Disease"/>
            <person name="Wu L."/>
            <person name="Ma J."/>
        </authorList>
    </citation>
    <scope>NUCLEOTIDE SEQUENCE [LARGE SCALE GENOMIC DNA]</scope>
    <source>
        <strain evidence="3">CGMCC 1.16275</strain>
    </source>
</reference>
<dbReference type="InterPro" id="IPR051450">
    <property type="entry name" value="Gfo/Idh/MocA_Oxidoreductases"/>
</dbReference>
<comment type="caution">
    <text evidence="2">The sequence shown here is derived from an EMBL/GenBank/DDBJ whole genome shotgun (WGS) entry which is preliminary data.</text>
</comment>
<dbReference type="Proteomes" id="UP001597115">
    <property type="component" value="Unassembled WGS sequence"/>
</dbReference>
<dbReference type="InterPro" id="IPR036291">
    <property type="entry name" value="NAD(P)-bd_dom_sf"/>
</dbReference>
<proteinExistence type="predicted"/>
<feature type="domain" description="Gfo/Idh/MocA-like oxidoreductase N-terminal" evidence="1">
    <location>
        <begin position="2"/>
        <end position="114"/>
    </location>
</feature>
<dbReference type="Pfam" id="PF01408">
    <property type="entry name" value="GFO_IDH_MocA"/>
    <property type="match status" value="1"/>
</dbReference>
<dbReference type="PANTHER" id="PTHR43377">
    <property type="entry name" value="BILIVERDIN REDUCTASE A"/>
    <property type="match status" value="1"/>
</dbReference>
<keyword evidence="3" id="KW-1185">Reference proteome</keyword>
<protein>
    <submittedName>
        <fullName evidence="2">Gfo/Idh/MocA family protein</fullName>
    </submittedName>
</protein>